<dbReference type="SUPFAM" id="SSF50729">
    <property type="entry name" value="PH domain-like"/>
    <property type="match status" value="1"/>
</dbReference>
<dbReference type="RefSeq" id="XP_014150264.1">
    <property type="nucleotide sequence ID" value="XM_014294789.1"/>
</dbReference>
<evidence type="ECO:0000259" key="2">
    <source>
        <dbReference type="PROSITE" id="PS50003"/>
    </source>
</evidence>
<reference evidence="3 4" key="1">
    <citation type="submission" date="2011-02" db="EMBL/GenBank/DDBJ databases">
        <title>The Genome Sequence of Sphaeroforma arctica JP610.</title>
        <authorList>
            <consortium name="The Broad Institute Genome Sequencing Platform"/>
            <person name="Russ C."/>
            <person name="Cuomo C."/>
            <person name="Young S.K."/>
            <person name="Zeng Q."/>
            <person name="Gargeya S."/>
            <person name="Alvarado L."/>
            <person name="Berlin A."/>
            <person name="Chapman S.B."/>
            <person name="Chen Z."/>
            <person name="Freedman E."/>
            <person name="Gellesch M."/>
            <person name="Goldberg J."/>
            <person name="Griggs A."/>
            <person name="Gujja S."/>
            <person name="Heilman E."/>
            <person name="Heiman D."/>
            <person name="Howarth C."/>
            <person name="Mehta T."/>
            <person name="Neiman D."/>
            <person name="Pearson M."/>
            <person name="Roberts A."/>
            <person name="Saif S."/>
            <person name="Shea T."/>
            <person name="Shenoy N."/>
            <person name="Sisk P."/>
            <person name="Stolte C."/>
            <person name="Sykes S."/>
            <person name="White J."/>
            <person name="Yandava C."/>
            <person name="Burger G."/>
            <person name="Gray M.W."/>
            <person name="Holland P.W.H."/>
            <person name="King N."/>
            <person name="Lang F.B.F."/>
            <person name="Roger A.J."/>
            <person name="Ruiz-Trillo I."/>
            <person name="Haas B."/>
            <person name="Nusbaum C."/>
            <person name="Birren B."/>
        </authorList>
    </citation>
    <scope>NUCLEOTIDE SEQUENCE [LARGE SCALE GENOMIC DNA]</scope>
    <source>
        <strain evidence="3 4">JP610</strain>
    </source>
</reference>
<feature type="region of interest" description="Disordered" evidence="1">
    <location>
        <begin position="203"/>
        <end position="244"/>
    </location>
</feature>
<sequence>MEHLKAGAMMVQKRNGITGKHLYKWRWFVLTAYSLTHFRGKTDAQHRCKSIPIASITNIEMITASVTHPHMIRISYKHGFDDSIVLAIRSLSEREEWLDAIHEVAAQRLVIGPGDQLIPSALARKLGSQSYTDFLEDIGIGGGSMDDIGGHAGTKQNFAPDVDTLSVIESSEGEGSEDTDELSASFGGLPSFSVIDSEGLLTPHDKEKQADGSDSTHVKKRKPNIRQPSTRLSTNVGPSGSNRKSVFVDDLKRLTNSNVRLSTFGDNLAFSNNRNSHTLFSFTQQ</sequence>
<dbReference type="GeneID" id="25911636"/>
<dbReference type="AlphaFoldDB" id="A0A0L0FHV1"/>
<organism evidence="3 4">
    <name type="scientific">Sphaeroforma arctica JP610</name>
    <dbReference type="NCBI Taxonomy" id="667725"/>
    <lineage>
        <taxon>Eukaryota</taxon>
        <taxon>Ichthyosporea</taxon>
        <taxon>Ichthyophonida</taxon>
        <taxon>Sphaeroforma</taxon>
    </lineage>
</organism>
<proteinExistence type="predicted"/>
<dbReference type="InterPro" id="IPR001849">
    <property type="entry name" value="PH_domain"/>
</dbReference>
<feature type="compositionally biased region" description="Polar residues" evidence="1">
    <location>
        <begin position="226"/>
        <end position="244"/>
    </location>
</feature>
<dbReference type="PROSITE" id="PS50003">
    <property type="entry name" value="PH_DOMAIN"/>
    <property type="match status" value="1"/>
</dbReference>
<feature type="domain" description="PH" evidence="2">
    <location>
        <begin position="2"/>
        <end position="106"/>
    </location>
</feature>
<evidence type="ECO:0000256" key="1">
    <source>
        <dbReference type="SAM" id="MobiDB-lite"/>
    </source>
</evidence>
<name>A0A0L0FHV1_9EUKA</name>
<dbReference type="SMART" id="SM00233">
    <property type="entry name" value="PH"/>
    <property type="match status" value="1"/>
</dbReference>
<gene>
    <name evidence="3" type="ORF">SARC_11132</name>
</gene>
<dbReference type="Gene3D" id="2.30.29.30">
    <property type="entry name" value="Pleckstrin-homology domain (PH domain)/Phosphotyrosine-binding domain (PTB)"/>
    <property type="match status" value="1"/>
</dbReference>
<protein>
    <recommendedName>
        <fullName evidence="2">PH domain-containing protein</fullName>
    </recommendedName>
</protein>
<dbReference type="Proteomes" id="UP000054560">
    <property type="component" value="Unassembled WGS sequence"/>
</dbReference>
<evidence type="ECO:0000313" key="3">
    <source>
        <dbReference type="EMBL" id="KNC76362.1"/>
    </source>
</evidence>
<keyword evidence="4" id="KW-1185">Reference proteome</keyword>
<evidence type="ECO:0000313" key="4">
    <source>
        <dbReference type="Proteomes" id="UP000054560"/>
    </source>
</evidence>
<feature type="compositionally biased region" description="Basic and acidic residues" evidence="1">
    <location>
        <begin position="203"/>
        <end position="217"/>
    </location>
</feature>
<dbReference type="Pfam" id="PF00169">
    <property type="entry name" value="PH"/>
    <property type="match status" value="1"/>
</dbReference>
<dbReference type="InterPro" id="IPR011993">
    <property type="entry name" value="PH-like_dom_sf"/>
</dbReference>
<accession>A0A0L0FHV1</accession>
<dbReference type="EMBL" id="KQ243138">
    <property type="protein sequence ID" value="KNC76362.1"/>
    <property type="molecule type" value="Genomic_DNA"/>
</dbReference>
<dbReference type="CDD" id="cd00821">
    <property type="entry name" value="PH"/>
    <property type="match status" value="1"/>
</dbReference>